<protein>
    <recommendedName>
        <fullName evidence="3">GAF domain-containing protein</fullName>
    </recommendedName>
</protein>
<dbReference type="Gene3D" id="3.30.450.40">
    <property type="match status" value="1"/>
</dbReference>
<evidence type="ECO:0000313" key="2">
    <source>
        <dbReference type="Proteomes" id="UP000321490"/>
    </source>
</evidence>
<reference evidence="1 2" key="1">
    <citation type="submission" date="2019-07" db="EMBL/GenBank/DDBJ databases">
        <title>R&amp;d 2014.</title>
        <authorList>
            <person name="Klenk H.-P."/>
        </authorList>
    </citation>
    <scope>NUCLEOTIDE SEQUENCE [LARGE SCALE GENOMIC DNA]</scope>
    <source>
        <strain evidence="1 2">DSM 45764</strain>
    </source>
</reference>
<dbReference type="InterPro" id="IPR029016">
    <property type="entry name" value="GAF-like_dom_sf"/>
</dbReference>
<dbReference type="Proteomes" id="UP000321490">
    <property type="component" value="Unassembled WGS sequence"/>
</dbReference>
<dbReference type="AlphaFoldDB" id="A0A562IMG2"/>
<evidence type="ECO:0000313" key="1">
    <source>
        <dbReference type="EMBL" id="TWH72201.1"/>
    </source>
</evidence>
<dbReference type="SUPFAM" id="SSF55781">
    <property type="entry name" value="GAF domain-like"/>
    <property type="match status" value="1"/>
</dbReference>
<accession>A0A562IMG2</accession>
<comment type="caution">
    <text evidence="1">The sequence shown here is derived from an EMBL/GenBank/DDBJ whole genome shotgun (WGS) entry which is preliminary data.</text>
</comment>
<evidence type="ECO:0008006" key="3">
    <source>
        <dbReference type="Google" id="ProtNLM"/>
    </source>
</evidence>
<dbReference type="OrthoDB" id="23692at2"/>
<dbReference type="EMBL" id="VLKF01000001">
    <property type="protein sequence ID" value="TWH72201.1"/>
    <property type="molecule type" value="Genomic_DNA"/>
</dbReference>
<name>A0A562IMG2_9ACTN</name>
<proteinExistence type="predicted"/>
<sequence>MRPLVVDDLAPFDDWAAAVQASLTHLHRTIGLDVWMLTEVTGAEQVVLHAHPREAVPAGTAFPWEQTFCRQMVSGTGPRVATVTAAVPVYSQLLAGHPERIAAYVGVPLVTRSGELFGTLCGFSARAQPRSMARFLPTVEHTARLLSTLLPPDSSGPPVSG</sequence>
<keyword evidence="2" id="KW-1185">Reference proteome</keyword>
<dbReference type="RefSeq" id="WP_153357397.1">
    <property type="nucleotide sequence ID" value="NZ_JABGDC010000006.1"/>
</dbReference>
<gene>
    <name evidence="1" type="ORF">JD78_00709</name>
</gene>
<organism evidence="1 2">
    <name type="scientific">Modestobacter roseus</name>
    <dbReference type="NCBI Taxonomy" id="1181884"/>
    <lineage>
        <taxon>Bacteria</taxon>
        <taxon>Bacillati</taxon>
        <taxon>Actinomycetota</taxon>
        <taxon>Actinomycetes</taxon>
        <taxon>Geodermatophilales</taxon>
        <taxon>Geodermatophilaceae</taxon>
        <taxon>Modestobacter</taxon>
    </lineage>
</organism>